<dbReference type="InterPro" id="IPR029058">
    <property type="entry name" value="AB_hydrolase_fold"/>
</dbReference>
<keyword evidence="1" id="KW-0012">Acyltransferase</keyword>
<dbReference type="Proteomes" id="UP000077349">
    <property type="component" value="Unassembled WGS sequence"/>
</dbReference>
<gene>
    <name evidence="1" type="ORF">Amal_01898</name>
</gene>
<evidence type="ECO:0000313" key="2">
    <source>
        <dbReference type="Proteomes" id="UP000077349"/>
    </source>
</evidence>
<keyword evidence="1" id="KW-0808">Transferase</keyword>
<comment type="caution">
    <text evidence="1">The sequence shown here is derived from an EMBL/GenBank/DDBJ whole genome shotgun (WGS) entry which is preliminary data.</text>
</comment>
<sequence>MFRLHVAKHLLPQIGHMPQLEKTIEFNRLVEAFLEKSQVTA</sequence>
<organism evidence="1 2">
    <name type="scientific">Acetobacter malorum</name>
    <dbReference type="NCBI Taxonomy" id="178901"/>
    <lineage>
        <taxon>Bacteria</taxon>
        <taxon>Pseudomonadati</taxon>
        <taxon>Pseudomonadota</taxon>
        <taxon>Alphaproteobacteria</taxon>
        <taxon>Acetobacterales</taxon>
        <taxon>Acetobacteraceae</taxon>
        <taxon>Acetobacter</taxon>
    </lineage>
</organism>
<dbReference type="EMBL" id="LVHD01000018">
    <property type="protein sequence ID" value="OAG76127.1"/>
    <property type="molecule type" value="Genomic_DNA"/>
</dbReference>
<name>A0A177G8Y6_9PROT</name>
<accession>A0A177G8Y6</accession>
<dbReference type="GO" id="GO:0016746">
    <property type="term" value="F:acyltransferase activity"/>
    <property type="evidence" value="ECO:0007669"/>
    <property type="project" value="UniProtKB-KW"/>
</dbReference>
<reference evidence="1 2" key="1">
    <citation type="submission" date="2016-03" db="EMBL/GenBank/DDBJ databases">
        <title>Draft genome sequence of Acetobacter malorum CECT 7742, a strain isolated from strawberry vinegar.</title>
        <authorList>
            <person name="Sainz F."/>
            <person name="Mas A."/>
            <person name="Torija M.J."/>
        </authorList>
    </citation>
    <scope>NUCLEOTIDE SEQUENCE [LARGE SCALE GENOMIC DNA]</scope>
    <source>
        <strain evidence="1 2">CECT 7742</strain>
    </source>
</reference>
<evidence type="ECO:0000313" key="1">
    <source>
        <dbReference type="EMBL" id="OAG76127.1"/>
    </source>
</evidence>
<dbReference type="AlphaFoldDB" id="A0A177G8Y6"/>
<protein>
    <submittedName>
        <fullName evidence="1">Dihydrolipoamide acetyltransferase component (E2) of acetoin dehydrogenase complex</fullName>
        <ecNumber evidence="1">2.3.1.-</ecNumber>
    </submittedName>
</protein>
<proteinExistence type="predicted"/>
<dbReference type="EC" id="2.3.1.-" evidence="1"/>
<dbReference type="SUPFAM" id="SSF53474">
    <property type="entry name" value="alpha/beta-Hydrolases"/>
    <property type="match status" value="1"/>
</dbReference>